<reference evidence="1 2" key="1">
    <citation type="submission" date="2019-02" db="EMBL/GenBank/DDBJ databases">
        <title>Deep-cultivation of Planctomycetes and their phenomic and genomic characterization uncovers novel biology.</title>
        <authorList>
            <person name="Wiegand S."/>
            <person name="Jogler M."/>
            <person name="Boedeker C."/>
            <person name="Pinto D."/>
            <person name="Vollmers J."/>
            <person name="Rivas-Marin E."/>
            <person name="Kohn T."/>
            <person name="Peeters S.H."/>
            <person name="Heuer A."/>
            <person name="Rast P."/>
            <person name="Oberbeckmann S."/>
            <person name="Bunk B."/>
            <person name="Jeske O."/>
            <person name="Meyerdierks A."/>
            <person name="Storesund J.E."/>
            <person name="Kallscheuer N."/>
            <person name="Luecker S."/>
            <person name="Lage O.M."/>
            <person name="Pohl T."/>
            <person name="Merkel B.J."/>
            <person name="Hornburger P."/>
            <person name="Mueller R.-W."/>
            <person name="Bruemmer F."/>
            <person name="Labrenz M."/>
            <person name="Spormann A.M."/>
            <person name="Op Den Camp H."/>
            <person name="Overmann J."/>
            <person name="Amann R."/>
            <person name="Jetten M.S.M."/>
            <person name="Mascher T."/>
            <person name="Medema M.H."/>
            <person name="Devos D.P."/>
            <person name="Kaster A.-K."/>
            <person name="Ovreas L."/>
            <person name="Rohde M."/>
            <person name="Galperin M.Y."/>
            <person name="Jogler C."/>
        </authorList>
    </citation>
    <scope>NUCLEOTIDE SEQUENCE [LARGE SCALE GENOMIC DNA]</scope>
    <source>
        <strain evidence="1 2">CA54</strain>
    </source>
</reference>
<proteinExistence type="predicted"/>
<gene>
    <name evidence="1" type="ORF">CA54_12230</name>
</gene>
<accession>A0A5C6BMS0</accession>
<dbReference type="Proteomes" id="UP000320735">
    <property type="component" value="Unassembled WGS sequence"/>
</dbReference>
<organism evidence="1 2">
    <name type="scientific">Symmachiella macrocystis</name>
    <dbReference type="NCBI Taxonomy" id="2527985"/>
    <lineage>
        <taxon>Bacteria</taxon>
        <taxon>Pseudomonadati</taxon>
        <taxon>Planctomycetota</taxon>
        <taxon>Planctomycetia</taxon>
        <taxon>Planctomycetales</taxon>
        <taxon>Planctomycetaceae</taxon>
        <taxon>Symmachiella</taxon>
    </lineage>
</organism>
<evidence type="ECO:0000313" key="1">
    <source>
        <dbReference type="EMBL" id="TWU12399.1"/>
    </source>
</evidence>
<comment type="caution">
    <text evidence="1">The sequence shown here is derived from an EMBL/GenBank/DDBJ whole genome shotgun (WGS) entry which is preliminary data.</text>
</comment>
<sequence>MRVFTQQLSVTNVFRWGNLPSYARKVRRDAPYGVGRNLGGGVPPPVLGVGCVERGQFTGADQVHRFDLS</sequence>
<dbReference type="AlphaFoldDB" id="A0A5C6BMS0"/>
<keyword evidence="2" id="KW-1185">Reference proteome</keyword>
<dbReference type="EMBL" id="SJPP01000001">
    <property type="protein sequence ID" value="TWU12399.1"/>
    <property type="molecule type" value="Genomic_DNA"/>
</dbReference>
<evidence type="ECO:0000313" key="2">
    <source>
        <dbReference type="Proteomes" id="UP000320735"/>
    </source>
</evidence>
<name>A0A5C6BMS0_9PLAN</name>
<protein>
    <submittedName>
        <fullName evidence="1">Uncharacterized protein</fullName>
    </submittedName>
</protein>